<keyword evidence="4" id="KW-0687">Ribonucleoprotein</keyword>
<dbReference type="GO" id="GO:0046872">
    <property type="term" value="F:metal ion binding"/>
    <property type="evidence" value="ECO:0007669"/>
    <property type="project" value="UniProtKB-KW"/>
</dbReference>
<dbReference type="PROSITE" id="PS51449">
    <property type="entry name" value="MTTASE_N"/>
    <property type="match status" value="1"/>
</dbReference>
<name>A0A124FMS7_9CHLR</name>
<dbReference type="GO" id="GO:0005840">
    <property type="term" value="C:ribosome"/>
    <property type="evidence" value="ECO:0007669"/>
    <property type="project" value="UniProtKB-KW"/>
</dbReference>
<proteinExistence type="predicted"/>
<dbReference type="Pfam" id="PF04055">
    <property type="entry name" value="Radical_SAM"/>
    <property type="match status" value="1"/>
</dbReference>
<dbReference type="GO" id="GO:0035599">
    <property type="term" value="F:aspartic acid methylthiotransferase activity"/>
    <property type="evidence" value="ECO:0007669"/>
    <property type="project" value="TreeGrafter"/>
</dbReference>
<keyword evidence="4" id="KW-0808">Transferase</keyword>
<feature type="domain" description="MTTase N-terminal" evidence="2">
    <location>
        <begin position="7"/>
        <end position="121"/>
    </location>
</feature>
<evidence type="ECO:0000313" key="5">
    <source>
        <dbReference type="Proteomes" id="UP000064249"/>
    </source>
</evidence>
<comment type="caution">
    <text evidence="4">The sequence shown here is derived from an EMBL/GenBank/DDBJ whole genome shotgun (WGS) entry which is preliminary data.</text>
</comment>
<evidence type="ECO:0000313" key="4">
    <source>
        <dbReference type="EMBL" id="KUK45716.1"/>
    </source>
</evidence>
<dbReference type="GO" id="GO:0051539">
    <property type="term" value="F:4 iron, 4 sulfur cluster binding"/>
    <property type="evidence" value="ECO:0007669"/>
    <property type="project" value="UniProtKB-KW"/>
</dbReference>
<sequence>MTKRAKGTYHLISLGCPKNLVDSESMAQILNREGYIPASNPEDAAFLIVNTCGFLKAAREEAIMVLTDLASEKLPWQKLIAAGCMTELHRDEILEAVPGIDGLIGTRRWMDILDLIKEMDDKRQQIPYTYFPEVSTVGQDEKGTNRAAVQGGSAYLKIADGCRRSCAYCMIPLIKGNLVSRPVEKILRDAKTLQDIGMKEIILIAQDITDYGHDLNMRDGITTLLENILKEASDIPWIRLMYTFPGYVTEPLIQLMHDQPQILPYLDMPLQHA</sequence>
<dbReference type="Pfam" id="PF00919">
    <property type="entry name" value="UPF0004"/>
    <property type="match status" value="1"/>
</dbReference>
<protein>
    <submittedName>
        <fullName evidence="4">Ribosomal protein S12 methylthiotransferase RimO</fullName>
    </submittedName>
</protein>
<dbReference type="InterPro" id="IPR020612">
    <property type="entry name" value="Methylthiotransferase_CS"/>
</dbReference>
<dbReference type="SFLD" id="SFLDS00029">
    <property type="entry name" value="Radical_SAM"/>
    <property type="match status" value="1"/>
</dbReference>
<dbReference type="Gene3D" id="3.40.50.12160">
    <property type="entry name" value="Methylthiotransferase, N-terminal domain"/>
    <property type="match status" value="1"/>
</dbReference>
<gene>
    <name evidence="4" type="ORF">XD73_1411</name>
</gene>
<dbReference type="PROSITE" id="PS51918">
    <property type="entry name" value="RADICAL_SAM"/>
    <property type="match status" value="1"/>
</dbReference>
<dbReference type="Proteomes" id="UP000064249">
    <property type="component" value="Unassembled WGS sequence"/>
</dbReference>
<dbReference type="InterPro" id="IPR023404">
    <property type="entry name" value="rSAM_horseshoe"/>
</dbReference>
<dbReference type="InterPro" id="IPR013848">
    <property type="entry name" value="Methylthiotransferase_N"/>
</dbReference>
<feature type="domain" description="Radical SAM core" evidence="3">
    <location>
        <begin position="148"/>
        <end position="273"/>
    </location>
</feature>
<dbReference type="EMBL" id="LGFU01000178">
    <property type="protein sequence ID" value="KUK45716.1"/>
    <property type="molecule type" value="Genomic_DNA"/>
</dbReference>
<dbReference type="InterPro" id="IPR038135">
    <property type="entry name" value="Methylthiotransferase_N_sf"/>
</dbReference>
<dbReference type="PROSITE" id="PS01278">
    <property type="entry name" value="MTTASE_RADICAL"/>
    <property type="match status" value="1"/>
</dbReference>
<dbReference type="InterPro" id="IPR005840">
    <property type="entry name" value="Ribosomal_uS12_MeSTrfase_RimO"/>
</dbReference>
<accession>A0A124FMS7</accession>
<dbReference type="PANTHER" id="PTHR43837:SF1">
    <property type="entry name" value="RIBOSOMAL PROTEIN US12 METHYLTHIOTRANSFERASE RIMO"/>
    <property type="match status" value="1"/>
</dbReference>
<feature type="non-terminal residue" evidence="4">
    <location>
        <position position="273"/>
    </location>
</feature>
<evidence type="ECO:0000259" key="2">
    <source>
        <dbReference type="PROSITE" id="PS51449"/>
    </source>
</evidence>
<dbReference type="GO" id="GO:0005829">
    <property type="term" value="C:cytosol"/>
    <property type="evidence" value="ECO:0007669"/>
    <property type="project" value="TreeGrafter"/>
</dbReference>
<dbReference type="InterPro" id="IPR058240">
    <property type="entry name" value="rSAM_sf"/>
</dbReference>
<keyword evidence="4" id="KW-0689">Ribosomal protein</keyword>
<dbReference type="PANTHER" id="PTHR43837">
    <property type="entry name" value="RIBOSOMAL PROTEIN S12 METHYLTHIOTRANSFERASE RIMO"/>
    <property type="match status" value="1"/>
</dbReference>
<evidence type="ECO:0000256" key="1">
    <source>
        <dbReference type="ARBA" id="ARBA00001966"/>
    </source>
</evidence>
<dbReference type="AlphaFoldDB" id="A0A124FMS7"/>
<dbReference type="InterPro" id="IPR007197">
    <property type="entry name" value="rSAM"/>
</dbReference>
<dbReference type="SUPFAM" id="SSF102114">
    <property type="entry name" value="Radical SAM enzymes"/>
    <property type="match status" value="1"/>
</dbReference>
<evidence type="ECO:0000259" key="3">
    <source>
        <dbReference type="PROSITE" id="PS51918"/>
    </source>
</evidence>
<comment type="cofactor">
    <cofactor evidence="1">
        <name>[4Fe-4S] cluster</name>
        <dbReference type="ChEBI" id="CHEBI:49883"/>
    </cofactor>
</comment>
<organism evidence="4 5">
    <name type="scientific">Anaerolinea thermophila</name>
    <dbReference type="NCBI Taxonomy" id="167964"/>
    <lineage>
        <taxon>Bacteria</taxon>
        <taxon>Bacillati</taxon>
        <taxon>Chloroflexota</taxon>
        <taxon>Anaerolineae</taxon>
        <taxon>Anaerolineales</taxon>
        <taxon>Anaerolineaceae</taxon>
        <taxon>Anaerolinea</taxon>
    </lineage>
</organism>
<dbReference type="Gene3D" id="3.80.30.20">
    <property type="entry name" value="tm_1862 like domain"/>
    <property type="match status" value="1"/>
</dbReference>
<reference evidence="4 5" key="1">
    <citation type="journal article" date="2015" name="MBio">
        <title>Genome-Resolved Metagenomic Analysis Reveals Roles for Candidate Phyla and Other Microbial Community Members in Biogeochemical Transformations in Oil Reservoirs.</title>
        <authorList>
            <person name="Hu P."/>
            <person name="Tom L."/>
            <person name="Singh A."/>
            <person name="Thomas B.C."/>
            <person name="Baker B.J."/>
            <person name="Piceno Y.M."/>
            <person name="Andersen G.L."/>
            <person name="Banfield J.F."/>
        </authorList>
    </citation>
    <scope>NUCLEOTIDE SEQUENCE [LARGE SCALE GENOMIC DNA]</scope>
    <source>
        <strain evidence="4">46_16</strain>
    </source>
</reference>